<protein>
    <recommendedName>
        <fullName evidence="4">Gluconate 2-dehydrogenase subunit 3-like protein</fullName>
    </recommendedName>
</protein>
<dbReference type="Proteomes" id="UP000294684">
    <property type="component" value="Unassembled WGS sequence"/>
</dbReference>
<dbReference type="AlphaFoldDB" id="A0A4R8MXX6"/>
<evidence type="ECO:0008006" key="4">
    <source>
        <dbReference type="Google" id="ProtNLM"/>
    </source>
</evidence>
<feature type="transmembrane region" description="Helical" evidence="1">
    <location>
        <begin position="160"/>
        <end position="180"/>
    </location>
</feature>
<dbReference type="GeneID" id="79827446"/>
<keyword evidence="1" id="KW-1133">Transmembrane helix</keyword>
<dbReference type="EMBL" id="SORO01000001">
    <property type="protein sequence ID" value="TDY73128.1"/>
    <property type="molecule type" value="Genomic_DNA"/>
</dbReference>
<keyword evidence="1" id="KW-0472">Membrane</keyword>
<evidence type="ECO:0000256" key="1">
    <source>
        <dbReference type="SAM" id="Phobius"/>
    </source>
</evidence>
<proteinExistence type="predicted"/>
<keyword evidence="3" id="KW-1185">Reference proteome</keyword>
<evidence type="ECO:0000313" key="2">
    <source>
        <dbReference type="EMBL" id="TDY73128.1"/>
    </source>
</evidence>
<dbReference type="OrthoDB" id="329761at2"/>
<dbReference type="RefSeq" id="WP_004786587.1">
    <property type="nucleotide sequence ID" value="NZ_SORO01000001.1"/>
</dbReference>
<keyword evidence="1" id="KW-0812">Transmembrane</keyword>
<name>A0A4R8MXX6_LEPME</name>
<evidence type="ECO:0000313" key="3">
    <source>
        <dbReference type="Proteomes" id="UP000294684"/>
    </source>
</evidence>
<sequence length="203" mass="23191">MNIHSLFYEDEYGSVMAISRKNLISRRTVVKTSAFGAVLLFLSTWNCKPSPGSVITGRGISCRFLDPEAQEVFFHLGDALLFSFLPKDVLEKEKVINEVVLGIDSYLDSLPIHTQDEILEAVQFLKLRVVRWYLFGSGSDWALSDRTVVIRTLNQWKMSYITLFRSLFFLLQSMITIGFFETSYSWKHVGYPGPEHALGLRHG</sequence>
<accession>A0A4R8MXX6</accession>
<comment type="caution">
    <text evidence="2">The sequence shown here is derived from an EMBL/GenBank/DDBJ whole genome shotgun (WGS) entry which is preliminary data.</text>
</comment>
<reference evidence="2 3" key="1">
    <citation type="submission" date="2019-03" db="EMBL/GenBank/DDBJ databases">
        <title>Genomic Encyclopedia of Archaeal and Bacterial Type Strains, Phase II (KMG-II): from individual species to whole genera.</title>
        <authorList>
            <person name="Goeker M."/>
        </authorList>
    </citation>
    <scope>NUCLEOTIDE SEQUENCE [LARGE SCALE GENOMIC DNA]</scope>
    <source>
        <strain evidence="2 3">DSM 21537</strain>
    </source>
</reference>
<organism evidence="2 3">
    <name type="scientific">Leptospira meyeri</name>
    <dbReference type="NCBI Taxonomy" id="29508"/>
    <lineage>
        <taxon>Bacteria</taxon>
        <taxon>Pseudomonadati</taxon>
        <taxon>Spirochaetota</taxon>
        <taxon>Spirochaetia</taxon>
        <taxon>Leptospirales</taxon>
        <taxon>Leptospiraceae</taxon>
        <taxon>Leptospira</taxon>
    </lineage>
</organism>
<dbReference type="STRING" id="1193051.LEP1GSC017_1853"/>
<gene>
    <name evidence="2" type="ORF">CLV96_2150</name>
</gene>